<evidence type="ECO:0000313" key="11">
    <source>
        <dbReference type="EMBL" id="KAI5066451.1"/>
    </source>
</evidence>
<keyword evidence="7 8" id="KW-0472">Membrane</keyword>
<feature type="repeat" description="Solcar" evidence="8">
    <location>
        <begin position="285"/>
        <end position="368"/>
    </location>
</feature>
<evidence type="ECO:0000256" key="8">
    <source>
        <dbReference type="PROSITE-ProRule" id="PRU00282"/>
    </source>
</evidence>
<keyword evidence="5" id="KW-0677">Repeat</keyword>
<dbReference type="PANTHER" id="PTHR45667">
    <property type="entry name" value="S-ADENOSYLMETHIONINE MITOCHONDRIAL CARRIER PROTEIN"/>
    <property type="match status" value="1"/>
</dbReference>
<evidence type="ECO:0000313" key="12">
    <source>
        <dbReference type="Proteomes" id="UP000886520"/>
    </source>
</evidence>
<evidence type="ECO:0000256" key="1">
    <source>
        <dbReference type="ARBA" id="ARBA00004141"/>
    </source>
</evidence>
<feature type="repeat" description="Solcar" evidence="8">
    <location>
        <begin position="379"/>
        <end position="467"/>
    </location>
</feature>
<protein>
    <recommendedName>
        <fullName evidence="13">Mitochondrial carrier protein</fullName>
    </recommendedName>
</protein>
<accession>A0A9D4UFS2</accession>
<evidence type="ECO:0000256" key="10">
    <source>
        <dbReference type="SAM" id="MobiDB-lite"/>
    </source>
</evidence>
<gene>
    <name evidence="11" type="ORF">GOP47_0019075</name>
</gene>
<dbReference type="Pfam" id="PF00153">
    <property type="entry name" value="Mito_carr"/>
    <property type="match status" value="3"/>
</dbReference>
<dbReference type="SUPFAM" id="SSF103506">
    <property type="entry name" value="Mitochondrial carrier"/>
    <property type="match status" value="1"/>
</dbReference>
<evidence type="ECO:0000256" key="5">
    <source>
        <dbReference type="ARBA" id="ARBA00022737"/>
    </source>
</evidence>
<proteinExistence type="inferred from homology"/>
<evidence type="ECO:0000256" key="6">
    <source>
        <dbReference type="ARBA" id="ARBA00022989"/>
    </source>
</evidence>
<organism evidence="11 12">
    <name type="scientific">Adiantum capillus-veneris</name>
    <name type="common">Maidenhair fern</name>
    <dbReference type="NCBI Taxonomy" id="13818"/>
    <lineage>
        <taxon>Eukaryota</taxon>
        <taxon>Viridiplantae</taxon>
        <taxon>Streptophyta</taxon>
        <taxon>Embryophyta</taxon>
        <taxon>Tracheophyta</taxon>
        <taxon>Polypodiopsida</taxon>
        <taxon>Polypodiidae</taxon>
        <taxon>Polypodiales</taxon>
        <taxon>Pteridineae</taxon>
        <taxon>Pteridaceae</taxon>
        <taxon>Vittarioideae</taxon>
        <taxon>Adiantum</taxon>
    </lineage>
</organism>
<sequence length="545" mass="59390">MYLLSPERHEDLRASEHRKLSTTAPFQRAPRILSKGTPAADLCACNGEVSFRWLNAGLVAESVAFEERSSNVASGREPAIGLSMVFVEGASARPSSKSLKGWESIKSGMDYVLGRSIVPSTKHKLSELSHAAGKDVPSSSQKANSLQRYSLKSRNGLDLPLTCKETKCHPDIQHSHLLASAEESKGTPKQFLFFERNAVAGGVSGMCVSLCLHPIDTVKTVIQSQSCGNRSVLRTLLAIVSERGFFGLYRGLGSNLASSAPISAIYTFTYESVKAALLPHLPKEYHAIAHCTAGGCASIATSIVYTPSECVKQRMQVGSLHRNSWLTFLGILKNGGLSVLYSGWVAVLCRNVPQSVIKFYTYEGLKHHALSEKPDGTPLSAYQTLAFGGLAGCTAAIFTTPFDVIKTRLQTQLPGSVLHGKGVLRIFQHIATSEGIGGLYRGLLPRLVIYLSQGALFFATYEFMKRVLELDVPKLTVLACHSKEMDIANTIYTDSQSTLAVARNPDFHARTKHIEDNLADFFIKALCREKFEAFCKALVLLPFVD</sequence>
<keyword evidence="4 8" id="KW-0812">Transmembrane</keyword>
<comment type="subcellular location">
    <subcellularLocation>
        <location evidence="1">Membrane</location>
        <topology evidence="1">Multi-pass membrane protein</topology>
    </subcellularLocation>
</comment>
<dbReference type="Proteomes" id="UP000886520">
    <property type="component" value="Chromosome 18"/>
</dbReference>
<dbReference type="InterPro" id="IPR018108">
    <property type="entry name" value="MCP_transmembrane"/>
</dbReference>
<evidence type="ECO:0000256" key="7">
    <source>
        <dbReference type="ARBA" id="ARBA00023136"/>
    </source>
</evidence>
<dbReference type="InterPro" id="IPR023395">
    <property type="entry name" value="MCP_dom_sf"/>
</dbReference>
<keyword evidence="6" id="KW-1133">Transmembrane helix</keyword>
<dbReference type="PROSITE" id="PS50920">
    <property type="entry name" value="SOLCAR"/>
    <property type="match status" value="3"/>
</dbReference>
<feature type="region of interest" description="Disordered" evidence="10">
    <location>
        <begin position="1"/>
        <end position="23"/>
    </location>
</feature>
<evidence type="ECO:0000256" key="4">
    <source>
        <dbReference type="ARBA" id="ARBA00022692"/>
    </source>
</evidence>
<dbReference type="AlphaFoldDB" id="A0A9D4UFS2"/>
<evidence type="ECO:0008006" key="13">
    <source>
        <dbReference type="Google" id="ProtNLM"/>
    </source>
</evidence>
<dbReference type="FunFam" id="1.50.40.10:FF:000162">
    <property type="entry name" value="Mitochondrial substrate carrier protein-like"/>
    <property type="match status" value="1"/>
</dbReference>
<feature type="repeat" description="Solcar" evidence="8">
    <location>
        <begin position="192"/>
        <end position="276"/>
    </location>
</feature>
<evidence type="ECO:0000256" key="3">
    <source>
        <dbReference type="ARBA" id="ARBA00022448"/>
    </source>
</evidence>
<name>A0A9D4UFS2_ADICA</name>
<dbReference type="Gene3D" id="1.50.40.10">
    <property type="entry name" value="Mitochondrial carrier domain"/>
    <property type="match status" value="2"/>
</dbReference>
<evidence type="ECO:0000256" key="9">
    <source>
        <dbReference type="RuleBase" id="RU000488"/>
    </source>
</evidence>
<dbReference type="OrthoDB" id="10253709at2759"/>
<comment type="similarity">
    <text evidence="2 9">Belongs to the mitochondrial carrier (TC 2.A.29) family.</text>
</comment>
<dbReference type="GO" id="GO:0016020">
    <property type="term" value="C:membrane"/>
    <property type="evidence" value="ECO:0007669"/>
    <property type="project" value="UniProtKB-SubCell"/>
</dbReference>
<dbReference type="EMBL" id="JABFUD020000018">
    <property type="protein sequence ID" value="KAI5066451.1"/>
    <property type="molecule type" value="Genomic_DNA"/>
</dbReference>
<evidence type="ECO:0000256" key="2">
    <source>
        <dbReference type="ARBA" id="ARBA00006375"/>
    </source>
</evidence>
<comment type="caution">
    <text evidence="11">The sequence shown here is derived from an EMBL/GenBank/DDBJ whole genome shotgun (WGS) entry which is preliminary data.</text>
</comment>
<reference evidence="11" key="1">
    <citation type="submission" date="2021-01" db="EMBL/GenBank/DDBJ databases">
        <title>Adiantum capillus-veneris genome.</title>
        <authorList>
            <person name="Fang Y."/>
            <person name="Liao Q."/>
        </authorList>
    </citation>
    <scope>NUCLEOTIDE SEQUENCE</scope>
    <source>
        <strain evidence="11">H3</strain>
        <tissue evidence="11">Leaf</tissue>
    </source>
</reference>
<keyword evidence="3 9" id="KW-0813">Transport</keyword>
<keyword evidence="12" id="KW-1185">Reference proteome</keyword>
<feature type="compositionally biased region" description="Basic and acidic residues" evidence="10">
    <location>
        <begin position="1"/>
        <end position="19"/>
    </location>
</feature>